<keyword evidence="11" id="KW-1185">Reference proteome</keyword>
<name>A0A0N4SXM3_BRUPA</name>
<dbReference type="InterPro" id="IPR044098">
    <property type="entry name" value="STAMBP/STALP-like_MPN"/>
</dbReference>
<evidence type="ECO:0000256" key="6">
    <source>
        <dbReference type="ARBA" id="ARBA00022801"/>
    </source>
</evidence>
<dbReference type="InterPro" id="IPR015063">
    <property type="entry name" value="USP8_dimer"/>
</dbReference>
<dbReference type="GO" id="GO:0005768">
    <property type="term" value="C:endosome"/>
    <property type="evidence" value="ECO:0007669"/>
    <property type="project" value="TreeGrafter"/>
</dbReference>
<comment type="similarity">
    <text evidence="2">Belongs to the peptidase M67C family.</text>
</comment>
<dbReference type="PROSITE" id="PS50249">
    <property type="entry name" value="MPN"/>
    <property type="match status" value="1"/>
</dbReference>
<proteinExistence type="inferred from homology"/>
<evidence type="ECO:0000256" key="1">
    <source>
        <dbReference type="ARBA" id="ARBA00001947"/>
    </source>
</evidence>
<evidence type="ECO:0000313" key="12">
    <source>
        <dbReference type="WBParaSite" id="BPAG_0000043501-mRNA-1"/>
    </source>
</evidence>
<dbReference type="WBParaSite" id="BPAG_0000043501-mRNA-1">
    <property type="protein sequence ID" value="BPAG_0000043501-mRNA-1"/>
    <property type="gene ID" value="BPAG_0000043501"/>
</dbReference>
<keyword evidence="8" id="KW-0482">Metalloprotease</keyword>
<reference evidence="12" key="1">
    <citation type="submission" date="2017-02" db="UniProtKB">
        <authorList>
            <consortium name="WormBaseParasite"/>
        </authorList>
    </citation>
    <scope>IDENTIFICATION</scope>
</reference>
<dbReference type="Gene3D" id="3.40.140.10">
    <property type="entry name" value="Cytidine Deaminase, domain 2"/>
    <property type="match status" value="1"/>
</dbReference>
<feature type="domain" description="MPN" evidence="9">
    <location>
        <begin position="178"/>
        <end position="307"/>
    </location>
</feature>
<dbReference type="Gene3D" id="1.20.58.80">
    <property type="entry name" value="Phosphotransferase system, lactose/cellobiose-type IIA subunit"/>
    <property type="match status" value="1"/>
</dbReference>
<evidence type="ECO:0000256" key="8">
    <source>
        <dbReference type="ARBA" id="ARBA00023049"/>
    </source>
</evidence>
<keyword evidence="4" id="KW-0479">Metal-binding</keyword>
<dbReference type="GO" id="GO:0140492">
    <property type="term" value="F:metal-dependent deubiquitinase activity"/>
    <property type="evidence" value="ECO:0007669"/>
    <property type="project" value="InterPro"/>
</dbReference>
<evidence type="ECO:0000256" key="3">
    <source>
        <dbReference type="ARBA" id="ARBA00022670"/>
    </source>
</evidence>
<dbReference type="PANTHER" id="PTHR12947:SF13">
    <property type="entry name" value="FI19924P1"/>
    <property type="match status" value="1"/>
</dbReference>
<sequence>MERSVDVICDPRLRMRITLNMAATQEVSPSVPINRYYRSLNEMYRVAGFCIEDKDYERAFIYYMRFVSLAVERLPKHKQYNGFSSAEKTKAEAVLGDAFMKAESLKEQLKKIYEEEAVLARQSAKKTTADNVAVIGKNMSVRDVVAHNRFLEIVDHKKSGSAAVMFDSRNLAHKEVVVVVAADLVENFVQLAQVNTNRNVETCAILCGSLITGGVCRITHAVIPKQTGAADSCDTHNEEEVFAYQDANNLITLGWIHTHPSQTAFLSSVDLHTHCSYQLLLSEAVAIVVAPKFNEVGIFRLSERGMKEISECRKVGFHPHENSSALFFYCHDIRFENSLTATVVDLR</sequence>
<dbReference type="Pfam" id="PF08969">
    <property type="entry name" value="USP8_dimer"/>
    <property type="match status" value="1"/>
</dbReference>
<dbReference type="SUPFAM" id="SSF140856">
    <property type="entry name" value="USP8 N-terminal domain-like"/>
    <property type="match status" value="1"/>
</dbReference>
<dbReference type="SUPFAM" id="SSF102712">
    <property type="entry name" value="JAB1/MPN domain"/>
    <property type="match status" value="1"/>
</dbReference>
<evidence type="ECO:0000256" key="4">
    <source>
        <dbReference type="ARBA" id="ARBA00022723"/>
    </source>
</evidence>
<keyword evidence="7" id="KW-0862">Zinc</keyword>
<organism evidence="12">
    <name type="scientific">Brugia pahangi</name>
    <name type="common">Filarial nematode worm</name>
    <dbReference type="NCBI Taxonomy" id="6280"/>
    <lineage>
        <taxon>Eukaryota</taxon>
        <taxon>Metazoa</taxon>
        <taxon>Ecdysozoa</taxon>
        <taxon>Nematoda</taxon>
        <taxon>Chromadorea</taxon>
        <taxon>Rhabditida</taxon>
        <taxon>Spirurina</taxon>
        <taxon>Spiruromorpha</taxon>
        <taxon>Filarioidea</taxon>
        <taxon>Onchocercidae</taxon>
        <taxon>Brugia</taxon>
    </lineage>
</organism>
<dbReference type="EMBL" id="UZAD01000019">
    <property type="protein sequence ID" value="VDN81622.1"/>
    <property type="molecule type" value="Genomic_DNA"/>
</dbReference>
<dbReference type="Proteomes" id="UP000278627">
    <property type="component" value="Unassembled WGS sequence"/>
</dbReference>
<accession>A0A0N4SXM3</accession>
<evidence type="ECO:0000256" key="5">
    <source>
        <dbReference type="ARBA" id="ARBA00022786"/>
    </source>
</evidence>
<dbReference type="SMART" id="SM00232">
    <property type="entry name" value="JAB_MPN"/>
    <property type="match status" value="1"/>
</dbReference>
<dbReference type="InterPro" id="IPR037518">
    <property type="entry name" value="MPN"/>
</dbReference>
<protein>
    <submittedName>
        <fullName evidence="12">MPN domain-containing protein</fullName>
    </submittedName>
</protein>
<evidence type="ECO:0000313" key="10">
    <source>
        <dbReference type="EMBL" id="VDN81622.1"/>
    </source>
</evidence>
<keyword evidence="5" id="KW-0833">Ubl conjugation pathway</keyword>
<dbReference type="CDD" id="cd08066">
    <property type="entry name" value="MPN_AMSH_like"/>
    <property type="match status" value="1"/>
</dbReference>
<comment type="cofactor">
    <cofactor evidence="1">
        <name>Zn(2+)</name>
        <dbReference type="ChEBI" id="CHEBI:29105"/>
    </cofactor>
</comment>
<dbReference type="STRING" id="6280.A0A0N4SXM3"/>
<keyword evidence="6" id="KW-0378">Hydrolase</keyword>
<dbReference type="InterPro" id="IPR000555">
    <property type="entry name" value="JAMM/MPN+_dom"/>
</dbReference>
<evidence type="ECO:0000256" key="7">
    <source>
        <dbReference type="ARBA" id="ARBA00022833"/>
    </source>
</evidence>
<dbReference type="GO" id="GO:0061578">
    <property type="term" value="F:K63-linked deubiquitinase activity"/>
    <property type="evidence" value="ECO:0007669"/>
    <property type="project" value="InterPro"/>
</dbReference>
<reference evidence="10 11" key="2">
    <citation type="submission" date="2018-11" db="EMBL/GenBank/DDBJ databases">
        <authorList>
            <consortium name="Pathogen Informatics"/>
        </authorList>
    </citation>
    <scope>NUCLEOTIDE SEQUENCE [LARGE SCALE GENOMIC DNA]</scope>
</reference>
<evidence type="ECO:0000256" key="2">
    <source>
        <dbReference type="ARBA" id="ARBA00010981"/>
    </source>
</evidence>
<dbReference type="AlphaFoldDB" id="A0A0N4SXM3"/>
<keyword evidence="3" id="KW-0645">Protease</keyword>
<dbReference type="GO" id="GO:0070536">
    <property type="term" value="P:protein K63-linked deubiquitination"/>
    <property type="evidence" value="ECO:0007669"/>
    <property type="project" value="InterPro"/>
</dbReference>
<dbReference type="GO" id="GO:0006508">
    <property type="term" value="P:proteolysis"/>
    <property type="evidence" value="ECO:0007669"/>
    <property type="project" value="UniProtKB-KW"/>
</dbReference>
<dbReference type="PANTHER" id="PTHR12947">
    <property type="entry name" value="AMSH-LIKE PROTEASE"/>
    <property type="match status" value="1"/>
</dbReference>
<dbReference type="GO" id="GO:0016020">
    <property type="term" value="C:membrane"/>
    <property type="evidence" value="ECO:0007669"/>
    <property type="project" value="TreeGrafter"/>
</dbReference>
<dbReference type="GO" id="GO:0046872">
    <property type="term" value="F:metal ion binding"/>
    <property type="evidence" value="ECO:0007669"/>
    <property type="project" value="UniProtKB-KW"/>
</dbReference>
<evidence type="ECO:0000313" key="11">
    <source>
        <dbReference type="Proteomes" id="UP000278627"/>
    </source>
</evidence>
<dbReference type="Pfam" id="PF01398">
    <property type="entry name" value="JAB"/>
    <property type="match status" value="1"/>
</dbReference>
<evidence type="ECO:0000259" key="9">
    <source>
        <dbReference type="PROSITE" id="PS50249"/>
    </source>
</evidence>
<gene>
    <name evidence="10" type="ORF">BPAG_LOCUS436</name>
</gene>